<comment type="subcellular location">
    <subcellularLocation>
        <location evidence="5">Cell membrane</location>
        <topology evidence="5">Multi-pass membrane protein</topology>
    </subcellularLocation>
    <subcellularLocation>
        <location evidence="1">Membrane</location>
        <topology evidence="1">Multi-pass membrane protein</topology>
    </subcellularLocation>
</comment>
<organism evidence="7 8">
    <name type="scientific">Paenibacillus sambharensis</name>
    <dbReference type="NCBI Taxonomy" id="1803190"/>
    <lineage>
        <taxon>Bacteria</taxon>
        <taxon>Bacillati</taxon>
        <taxon>Bacillota</taxon>
        <taxon>Bacilli</taxon>
        <taxon>Bacillales</taxon>
        <taxon>Paenibacillaceae</taxon>
        <taxon>Paenibacillus</taxon>
    </lineage>
</organism>
<feature type="domain" description="ABC transmembrane type-2" evidence="6">
    <location>
        <begin position="52"/>
        <end position="279"/>
    </location>
</feature>
<accession>A0A2W1L2F7</accession>
<dbReference type="InterPro" id="IPR047817">
    <property type="entry name" value="ABC2_TM_bact-type"/>
</dbReference>
<keyword evidence="5" id="KW-1003">Cell membrane</keyword>
<name>A0A2W1L2F7_9BACL</name>
<comment type="similarity">
    <text evidence="5">Belongs to the ABC-2 integral membrane protein family.</text>
</comment>
<keyword evidence="8" id="KW-1185">Reference proteome</keyword>
<protein>
    <recommendedName>
        <fullName evidence="5">Transport permease protein</fullName>
    </recommendedName>
</protein>
<keyword evidence="3 5" id="KW-1133">Transmembrane helix</keyword>
<sequence>MFDDAAICGEVLGMRAETKTAHQSTVVGRGTNVSRIKGLFKIELKLLLKQPIILIFGILGPIAFLVMQTEIIGNMVSFQETEVSIVDLALPMFTMMSIAVLGVGNVGIGMAYTRLIKFLKRLRLTPVKKTDYILANFLVQLIMAILTTFVLLIVVVTVYSVDLTDRNLFMFFSILFLNFLMCYFLGLLIGSIFEDPKTSQSMAMVVYFALVFLGGFTFPIEMMPEFMQYISYVTPTTHAVKLLQFAWNGTNLFADYHFIVVVLATSIFGILGFRFFKFN</sequence>
<feature type="transmembrane region" description="Helical" evidence="5">
    <location>
        <begin position="201"/>
        <end position="220"/>
    </location>
</feature>
<dbReference type="EMBL" id="QKRB01000060">
    <property type="protein sequence ID" value="PZD93079.1"/>
    <property type="molecule type" value="Genomic_DNA"/>
</dbReference>
<feature type="transmembrane region" description="Helical" evidence="5">
    <location>
        <begin position="46"/>
        <end position="68"/>
    </location>
</feature>
<dbReference type="PANTHER" id="PTHR43229">
    <property type="entry name" value="NODULATION PROTEIN J"/>
    <property type="match status" value="1"/>
</dbReference>
<dbReference type="InterPro" id="IPR000412">
    <property type="entry name" value="ABC_2_transport"/>
</dbReference>
<feature type="transmembrane region" description="Helical" evidence="5">
    <location>
        <begin position="256"/>
        <end position="276"/>
    </location>
</feature>
<evidence type="ECO:0000256" key="2">
    <source>
        <dbReference type="ARBA" id="ARBA00022692"/>
    </source>
</evidence>
<keyword evidence="5" id="KW-0813">Transport</keyword>
<comment type="caution">
    <text evidence="7">The sequence shown here is derived from an EMBL/GenBank/DDBJ whole genome shotgun (WGS) entry which is preliminary data.</text>
</comment>
<feature type="transmembrane region" description="Helical" evidence="5">
    <location>
        <begin position="133"/>
        <end position="156"/>
    </location>
</feature>
<dbReference type="RefSeq" id="WP_111149721.1">
    <property type="nucleotide sequence ID" value="NZ_QKRB01000060.1"/>
</dbReference>
<dbReference type="GO" id="GO:0043190">
    <property type="term" value="C:ATP-binding cassette (ABC) transporter complex"/>
    <property type="evidence" value="ECO:0007669"/>
    <property type="project" value="InterPro"/>
</dbReference>
<evidence type="ECO:0000256" key="5">
    <source>
        <dbReference type="RuleBase" id="RU361157"/>
    </source>
</evidence>
<dbReference type="PIRSF" id="PIRSF006648">
    <property type="entry name" value="DrrB"/>
    <property type="match status" value="1"/>
</dbReference>
<feature type="transmembrane region" description="Helical" evidence="5">
    <location>
        <begin position="168"/>
        <end position="189"/>
    </location>
</feature>
<keyword evidence="4 5" id="KW-0472">Membrane</keyword>
<reference evidence="7 8" key="1">
    <citation type="submission" date="2018-06" db="EMBL/GenBank/DDBJ databases">
        <title>Paenibacillus imtechensis sp. nov.</title>
        <authorList>
            <person name="Pinnaka A.K."/>
            <person name="Singh H."/>
            <person name="Kaur M."/>
        </authorList>
    </citation>
    <scope>NUCLEOTIDE SEQUENCE [LARGE SCALE GENOMIC DNA]</scope>
    <source>
        <strain evidence="7 8">SMB1</strain>
    </source>
</reference>
<dbReference type="PROSITE" id="PS51012">
    <property type="entry name" value="ABC_TM2"/>
    <property type="match status" value="1"/>
</dbReference>
<dbReference type="AlphaFoldDB" id="A0A2W1L2F7"/>
<dbReference type="OrthoDB" id="9774758at2"/>
<dbReference type="Proteomes" id="UP000249522">
    <property type="component" value="Unassembled WGS sequence"/>
</dbReference>
<dbReference type="Pfam" id="PF01061">
    <property type="entry name" value="ABC2_membrane"/>
    <property type="match status" value="1"/>
</dbReference>
<dbReference type="InterPro" id="IPR051784">
    <property type="entry name" value="Nod_factor_ABC_transporter"/>
</dbReference>
<evidence type="ECO:0000256" key="1">
    <source>
        <dbReference type="ARBA" id="ARBA00004141"/>
    </source>
</evidence>
<dbReference type="PRINTS" id="PR00164">
    <property type="entry name" value="ABC2TRNSPORT"/>
</dbReference>
<keyword evidence="2 5" id="KW-0812">Transmembrane</keyword>
<evidence type="ECO:0000313" key="7">
    <source>
        <dbReference type="EMBL" id="PZD93079.1"/>
    </source>
</evidence>
<evidence type="ECO:0000313" key="8">
    <source>
        <dbReference type="Proteomes" id="UP000249522"/>
    </source>
</evidence>
<evidence type="ECO:0000259" key="6">
    <source>
        <dbReference type="PROSITE" id="PS51012"/>
    </source>
</evidence>
<dbReference type="InterPro" id="IPR013525">
    <property type="entry name" value="ABC2_TM"/>
</dbReference>
<evidence type="ECO:0000256" key="4">
    <source>
        <dbReference type="ARBA" id="ARBA00023136"/>
    </source>
</evidence>
<evidence type="ECO:0000256" key="3">
    <source>
        <dbReference type="ARBA" id="ARBA00022989"/>
    </source>
</evidence>
<proteinExistence type="inferred from homology"/>
<dbReference type="PANTHER" id="PTHR43229:SF3">
    <property type="entry name" value="ABC-TYPE MULTIDRUG TRANSPORT SYSTEM, PERMEASE COMPONENT"/>
    <property type="match status" value="1"/>
</dbReference>
<feature type="transmembrane region" description="Helical" evidence="5">
    <location>
        <begin position="88"/>
        <end position="112"/>
    </location>
</feature>
<gene>
    <name evidence="7" type="ORF">DNH61_25200</name>
</gene>
<dbReference type="GO" id="GO:0140359">
    <property type="term" value="F:ABC-type transporter activity"/>
    <property type="evidence" value="ECO:0007669"/>
    <property type="project" value="InterPro"/>
</dbReference>